<gene>
    <name evidence="1" type="ORF">H735_14190</name>
</gene>
<dbReference type="EMBL" id="JPRD01000023">
    <property type="protein sequence ID" value="KIF52294.1"/>
    <property type="molecule type" value="Genomic_DNA"/>
</dbReference>
<dbReference type="AlphaFoldDB" id="A0A0C1Z7X4"/>
<dbReference type="PATRIC" id="fig|1229493.5.peg.1983"/>
<accession>A0A0C1Z7X4</accession>
<comment type="caution">
    <text evidence="1">The sequence shown here is derived from an EMBL/GenBank/DDBJ whole genome shotgun (WGS) entry which is preliminary data.</text>
</comment>
<sequence>MIAKTFSIEVTCPSCGELHTKKSRDWFIDKSTPFLTGEGYDFYCGCGQEVEFSLLSQQHGSVVRPLEELAF</sequence>
<evidence type="ECO:0000313" key="1">
    <source>
        <dbReference type="EMBL" id="KIF52294.1"/>
    </source>
</evidence>
<dbReference type="Proteomes" id="UP000031586">
    <property type="component" value="Unassembled WGS sequence"/>
</dbReference>
<evidence type="ECO:0000313" key="2">
    <source>
        <dbReference type="Proteomes" id="UP000031586"/>
    </source>
</evidence>
<protein>
    <submittedName>
        <fullName evidence="1">Uncharacterized protein</fullName>
    </submittedName>
</protein>
<dbReference type="RefSeq" id="WP_005439254.1">
    <property type="nucleotide sequence ID" value="NZ_BAOH01000007.1"/>
</dbReference>
<proteinExistence type="predicted"/>
<organism evidence="1 2">
    <name type="scientific">Vibrio owensii CAIM 1854 = LMG 25443</name>
    <dbReference type="NCBI Taxonomy" id="1229493"/>
    <lineage>
        <taxon>Bacteria</taxon>
        <taxon>Pseudomonadati</taxon>
        <taxon>Pseudomonadota</taxon>
        <taxon>Gammaproteobacteria</taxon>
        <taxon>Vibrionales</taxon>
        <taxon>Vibrionaceae</taxon>
        <taxon>Vibrio</taxon>
    </lineage>
</organism>
<name>A0A0C1Z7X4_9VIBR</name>
<reference evidence="1 2" key="1">
    <citation type="submission" date="2014-07" db="EMBL/GenBank/DDBJ databases">
        <title>Unique and conserved regions in Vibrio harveyi and related species in comparison with the shrimp pathogen Vibrio harveyi CAIM 1792.</title>
        <authorList>
            <person name="Espinoza-Valles I."/>
            <person name="Vora G."/>
            <person name="Leekitcharoenphon P."/>
            <person name="Ussery D."/>
            <person name="Hoj L."/>
            <person name="Gomez-Gil B."/>
        </authorList>
    </citation>
    <scope>NUCLEOTIDE SEQUENCE [LARGE SCALE GENOMIC DNA]</scope>
    <source>
        <strain evidence="2">CAIM 1854 / LMG 25443</strain>
    </source>
</reference>